<name>A0ABV7TDS5_9RHOB</name>
<protein>
    <submittedName>
        <fullName evidence="3">COG4223 family protein</fullName>
    </submittedName>
</protein>
<keyword evidence="4" id="KW-1185">Reference proteome</keyword>
<feature type="region of interest" description="Disordered" evidence="2">
    <location>
        <begin position="1"/>
        <end position="99"/>
    </location>
</feature>
<gene>
    <name evidence="3" type="ORF">ACFORG_06320</name>
</gene>
<dbReference type="RefSeq" id="WP_386734537.1">
    <property type="nucleotide sequence ID" value="NZ_JBHRXI010000004.1"/>
</dbReference>
<reference evidence="4" key="1">
    <citation type="journal article" date="2019" name="Int. J. Syst. Evol. Microbiol.">
        <title>The Global Catalogue of Microorganisms (GCM) 10K type strain sequencing project: providing services to taxonomists for standard genome sequencing and annotation.</title>
        <authorList>
            <consortium name="The Broad Institute Genomics Platform"/>
            <consortium name="The Broad Institute Genome Sequencing Center for Infectious Disease"/>
            <person name="Wu L."/>
            <person name="Ma J."/>
        </authorList>
    </citation>
    <scope>NUCLEOTIDE SEQUENCE [LARGE SCALE GENOMIC DNA]</scope>
    <source>
        <strain evidence="4">KCTC 42911</strain>
    </source>
</reference>
<sequence>MADKKDKDLDQSANPEPETIEGVAEPVDSSLGAEPDNAPEEAPDAEGETDPKPELEVDQDADHEERLTIEPHDPRTETWNTDTVREEEAPEEPAAAVPVPQETVIVEKRSGFLPALVGGILAAGLGFVAGKSQVVDPYLPEAWRSGQGTEAVAELEARLAEQGTTISELRDAIAAVATPDTSALESRVSELSGALDSLPGEIEAQAAQMSGIADSIGQFETRLSDLEKRPIAEGISEDAIAAYEAEIAKLRDSIASQRSEVEAMVEEARQMEVKAAADAQSAANRAAAARLRDKVTSGTAYADSLGELSNAGVDIPDPLPAHADTGVASMAALRDAWDPAARAALATARNTDRGTGFRAFLERQTGARSVVPRDGDDPDAVLSRAQANLTRGDIGMTLEQIDALPDTAKEALADWTAMARIRIETVAAADALVQSLNSN</sequence>
<keyword evidence="1" id="KW-0175">Coiled coil</keyword>
<evidence type="ECO:0000256" key="2">
    <source>
        <dbReference type="SAM" id="MobiDB-lite"/>
    </source>
</evidence>
<evidence type="ECO:0000313" key="3">
    <source>
        <dbReference type="EMBL" id="MFC3613368.1"/>
    </source>
</evidence>
<feature type="compositionally biased region" description="Basic and acidic residues" evidence="2">
    <location>
        <begin position="63"/>
        <end position="76"/>
    </location>
</feature>
<feature type="compositionally biased region" description="Acidic residues" evidence="2">
    <location>
        <begin position="37"/>
        <end position="48"/>
    </location>
</feature>
<proteinExistence type="predicted"/>
<feature type="coiled-coil region" evidence="1">
    <location>
        <begin position="240"/>
        <end position="274"/>
    </location>
</feature>
<evidence type="ECO:0000256" key="1">
    <source>
        <dbReference type="SAM" id="Coils"/>
    </source>
</evidence>
<organism evidence="3 4">
    <name type="scientific">Lutimaribacter marinistellae</name>
    <dbReference type="NCBI Taxonomy" id="1820329"/>
    <lineage>
        <taxon>Bacteria</taxon>
        <taxon>Pseudomonadati</taxon>
        <taxon>Pseudomonadota</taxon>
        <taxon>Alphaproteobacteria</taxon>
        <taxon>Rhodobacterales</taxon>
        <taxon>Roseobacteraceae</taxon>
        <taxon>Lutimaribacter</taxon>
    </lineage>
</organism>
<comment type="caution">
    <text evidence="3">The sequence shown here is derived from an EMBL/GenBank/DDBJ whole genome shotgun (WGS) entry which is preliminary data.</text>
</comment>
<evidence type="ECO:0000313" key="4">
    <source>
        <dbReference type="Proteomes" id="UP001595629"/>
    </source>
</evidence>
<accession>A0ABV7TDS5</accession>
<feature type="compositionally biased region" description="Basic and acidic residues" evidence="2">
    <location>
        <begin position="1"/>
        <end position="10"/>
    </location>
</feature>
<dbReference type="EMBL" id="JBHRXI010000004">
    <property type="protein sequence ID" value="MFC3613368.1"/>
    <property type="molecule type" value="Genomic_DNA"/>
</dbReference>
<dbReference type="Proteomes" id="UP001595629">
    <property type="component" value="Unassembled WGS sequence"/>
</dbReference>
<dbReference type="Gene3D" id="1.10.287.1490">
    <property type="match status" value="1"/>
</dbReference>